<accession>A0AAD9LNV2</accession>
<gene>
    <name evidence="1" type="ORF">P3T76_005483</name>
</gene>
<dbReference type="AlphaFoldDB" id="A0AAD9LNV2"/>
<evidence type="ECO:0000313" key="2">
    <source>
        <dbReference type="Proteomes" id="UP001259832"/>
    </source>
</evidence>
<dbReference type="EMBL" id="JASMQC010000008">
    <property type="protein sequence ID" value="KAK1942846.1"/>
    <property type="molecule type" value="Genomic_DNA"/>
</dbReference>
<sequence>MERRWGFLAPWCEQLKGKLGYGRLAVKGGLWAVERHSLHVTIRRDNSTVEEEFQDKLVKIRETLALLAAVEYVDYPAWRYLLTVLCGIDVGKEGEEKFDSQIPVKFLLWLDWEGSNEGKDYDLVKFCGVKQLQSPSDEYLDALGKIVAVQSPRRRIDIQIPVHAFFSTDRTKPIDVSAQELLDIVNAQNIIREEWRDQEKKSESGLIRCTFVLEPVILDLLGVRLSSKMIQAVEQLVQNNLCVSELKRVRLELTKDLWDDDLEAMKTFGQLFNGLFNRNSPVLGPEPNHLQLEHVQLLCPASMKAADFVALASAMAVNQSVKKLELQLIPQSGAQISTRHWWTWLAYALFSKRAQASLLESVEITKIYSMPMADVEKFVDVLESDHPEEILFNDFPRGGLEDRFATLKSGAAIRWQFDFRGEPRSDCPTFSLSSSTPLVRTFLDDGASEWVYTLIPGYGQCQVQRENLEFHGSGATSSSPRISELKVEFVNERHTSVDGFPLLLSAVGSSLRSLTLQALFIDIEISTILQRCPNLLELSLGGDVVDLQLILDSNDEPPSAFDQILHWNTVAGLSRALSEGNSPFTSCVHCVRIRPANDWLTPARRPFDPAAFEIELNSLLDMLRVNTSLKVFEVIVPIRFGGYLEQFRKFHLQPTHHTLKLPLASKLAFISAISRQEEHQRTQSKSLYQLDQDVMRRIFAFSISPVLRQVFFVTQHVDLG</sequence>
<evidence type="ECO:0000313" key="1">
    <source>
        <dbReference type="EMBL" id="KAK1942846.1"/>
    </source>
</evidence>
<reference evidence="1" key="1">
    <citation type="submission" date="2023-08" db="EMBL/GenBank/DDBJ databases">
        <title>Reference Genome Resource for the Citrus Pathogen Phytophthora citrophthora.</title>
        <authorList>
            <person name="Moller H."/>
            <person name="Coetzee B."/>
            <person name="Rose L.J."/>
            <person name="Van Niekerk J.M."/>
        </authorList>
    </citation>
    <scope>NUCLEOTIDE SEQUENCE</scope>
    <source>
        <strain evidence="1">STE-U-9442</strain>
    </source>
</reference>
<proteinExistence type="predicted"/>
<protein>
    <submittedName>
        <fullName evidence="1">Uncharacterized protein</fullName>
    </submittedName>
</protein>
<organism evidence="1 2">
    <name type="scientific">Phytophthora citrophthora</name>
    <dbReference type="NCBI Taxonomy" id="4793"/>
    <lineage>
        <taxon>Eukaryota</taxon>
        <taxon>Sar</taxon>
        <taxon>Stramenopiles</taxon>
        <taxon>Oomycota</taxon>
        <taxon>Peronosporomycetes</taxon>
        <taxon>Peronosporales</taxon>
        <taxon>Peronosporaceae</taxon>
        <taxon>Phytophthora</taxon>
    </lineage>
</organism>
<comment type="caution">
    <text evidence="1">The sequence shown here is derived from an EMBL/GenBank/DDBJ whole genome shotgun (WGS) entry which is preliminary data.</text>
</comment>
<name>A0AAD9LNV2_9STRA</name>
<dbReference type="Proteomes" id="UP001259832">
    <property type="component" value="Unassembled WGS sequence"/>
</dbReference>
<keyword evidence="2" id="KW-1185">Reference proteome</keyword>